<evidence type="ECO:0000256" key="6">
    <source>
        <dbReference type="SAM" id="MobiDB-lite"/>
    </source>
</evidence>
<evidence type="ECO:0008006" key="10">
    <source>
        <dbReference type="Google" id="ProtNLM"/>
    </source>
</evidence>
<dbReference type="PANTHER" id="PTHR43124">
    <property type="entry name" value="PURINE EFFLUX PUMP PBUE"/>
    <property type="match status" value="1"/>
</dbReference>
<proteinExistence type="predicted"/>
<comment type="subcellular location">
    <subcellularLocation>
        <location evidence="1">Cell membrane</location>
        <topology evidence="1">Multi-pass membrane protein</topology>
    </subcellularLocation>
</comment>
<dbReference type="Gene3D" id="1.20.1250.20">
    <property type="entry name" value="MFS general substrate transporter like domains"/>
    <property type="match status" value="1"/>
</dbReference>
<reference evidence="8" key="1">
    <citation type="submission" date="2021-01" db="EMBL/GenBank/DDBJ databases">
        <title>Whole genome shotgun sequence of Rugosimonospora africana NBRC 104875.</title>
        <authorList>
            <person name="Komaki H."/>
            <person name="Tamura T."/>
        </authorList>
    </citation>
    <scope>NUCLEOTIDE SEQUENCE</scope>
    <source>
        <strain evidence="8">NBRC 104875</strain>
    </source>
</reference>
<feature type="region of interest" description="Disordered" evidence="6">
    <location>
        <begin position="116"/>
        <end position="164"/>
    </location>
</feature>
<organism evidence="8 9">
    <name type="scientific">Rugosimonospora africana</name>
    <dbReference type="NCBI Taxonomy" id="556532"/>
    <lineage>
        <taxon>Bacteria</taxon>
        <taxon>Bacillati</taxon>
        <taxon>Actinomycetota</taxon>
        <taxon>Actinomycetes</taxon>
        <taxon>Micromonosporales</taxon>
        <taxon>Micromonosporaceae</taxon>
        <taxon>Rugosimonospora</taxon>
    </lineage>
</organism>
<feature type="transmembrane region" description="Helical" evidence="7">
    <location>
        <begin position="31"/>
        <end position="55"/>
    </location>
</feature>
<dbReference type="GO" id="GO:0005886">
    <property type="term" value="C:plasma membrane"/>
    <property type="evidence" value="ECO:0007669"/>
    <property type="project" value="UniProtKB-SubCell"/>
</dbReference>
<keyword evidence="2" id="KW-1003">Cell membrane</keyword>
<dbReference type="InterPro" id="IPR036259">
    <property type="entry name" value="MFS_trans_sf"/>
</dbReference>
<evidence type="ECO:0000256" key="4">
    <source>
        <dbReference type="ARBA" id="ARBA00022989"/>
    </source>
</evidence>
<evidence type="ECO:0000256" key="7">
    <source>
        <dbReference type="SAM" id="Phobius"/>
    </source>
</evidence>
<dbReference type="EMBL" id="BONZ01000100">
    <property type="protein sequence ID" value="GIH20525.1"/>
    <property type="molecule type" value="Genomic_DNA"/>
</dbReference>
<dbReference type="PANTHER" id="PTHR43124:SF3">
    <property type="entry name" value="CHLORAMPHENICOL EFFLUX PUMP RV0191"/>
    <property type="match status" value="1"/>
</dbReference>
<gene>
    <name evidence="8" type="ORF">Raf01_86970</name>
</gene>
<evidence type="ECO:0000256" key="5">
    <source>
        <dbReference type="ARBA" id="ARBA00023136"/>
    </source>
</evidence>
<keyword evidence="4 7" id="KW-1133">Transmembrane helix</keyword>
<feature type="transmembrane region" description="Helical" evidence="7">
    <location>
        <begin position="67"/>
        <end position="89"/>
    </location>
</feature>
<dbReference type="GO" id="GO:0022857">
    <property type="term" value="F:transmembrane transporter activity"/>
    <property type="evidence" value="ECO:0007669"/>
    <property type="project" value="TreeGrafter"/>
</dbReference>
<comment type="caution">
    <text evidence="8">The sequence shown here is derived from an EMBL/GenBank/DDBJ whole genome shotgun (WGS) entry which is preliminary data.</text>
</comment>
<evidence type="ECO:0000256" key="3">
    <source>
        <dbReference type="ARBA" id="ARBA00022692"/>
    </source>
</evidence>
<name>A0A8J3R362_9ACTN</name>
<protein>
    <recommendedName>
        <fullName evidence="10">MFS transporter</fullName>
    </recommendedName>
</protein>
<feature type="region of interest" description="Disordered" evidence="6">
    <location>
        <begin position="1"/>
        <end position="23"/>
    </location>
</feature>
<dbReference type="AlphaFoldDB" id="A0A8J3R362"/>
<evidence type="ECO:0000313" key="8">
    <source>
        <dbReference type="EMBL" id="GIH20525.1"/>
    </source>
</evidence>
<evidence type="ECO:0000313" key="9">
    <source>
        <dbReference type="Proteomes" id="UP000642748"/>
    </source>
</evidence>
<evidence type="ECO:0000256" key="2">
    <source>
        <dbReference type="ARBA" id="ARBA00022475"/>
    </source>
</evidence>
<accession>A0A8J3R362</accession>
<dbReference type="InterPro" id="IPR050189">
    <property type="entry name" value="MFS_Efflux_Transporters"/>
</dbReference>
<keyword evidence="5 7" id="KW-0472">Membrane</keyword>
<evidence type="ECO:0000256" key="1">
    <source>
        <dbReference type="ARBA" id="ARBA00004651"/>
    </source>
</evidence>
<keyword evidence="3 7" id="KW-0812">Transmembrane</keyword>
<keyword evidence="9" id="KW-1185">Reference proteome</keyword>
<sequence length="215" mass="23089">MHQRAYEGQCTAEERRHTSAKSAISEPKSTLFALALGTFAIGTGEFGSNGIIQLFASDLDVSIPVAAYAITAYAVGVMVGSPAITLLAARINRRTLLLGHHCRRVARPVAGRLGWGVPEQGERAQAARGRETAAAHPPPTSIQALHRPPSLEQTAHRRSPSNTECDAKIARYRAVLDAGGDPALVTTWITQTQAERLRAQTELDRHTGSAHTTEK</sequence>
<dbReference type="SUPFAM" id="SSF103473">
    <property type="entry name" value="MFS general substrate transporter"/>
    <property type="match status" value="1"/>
</dbReference>
<dbReference type="Proteomes" id="UP000642748">
    <property type="component" value="Unassembled WGS sequence"/>
</dbReference>